<feature type="repeat" description="PPR" evidence="2">
    <location>
        <begin position="321"/>
        <end position="355"/>
    </location>
</feature>
<dbReference type="Pfam" id="PF13812">
    <property type="entry name" value="PPR_3"/>
    <property type="match status" value="2"/>
</dbReference>
<dbReference type="AlphaFoldDB" id="A0A8T0J4G4"/>
<dbReference type="Gene3D" id="1.25.40.10">
    <property type="entry name" value="Tetratricopeptide repeat domain"/>
    <property type="match status" value="3"/>
</dbReference>
<dbReference type="InterPro" id="IPR002885">
    <property type="entry name" value="PPR_rpt"/>
</dbReference>
<name>A0A8T0J4G4_CERPU</name>
<sequence>MATLHLSLNARLDGCQPAEKNKSLIRGSSNPIFQKQSCLLMHKDASPRHAWQVVAHAMAGIAPETKKTQGAGEPLSRVARKQLKWEKMMKAIEDSGSAVDVLSNRKEDEKISKSDVLGTLIRLRQLNKWAMVLEVLIWLKEQDWWNFGIQDFNLIIAAYGKLGQPGNAESSFTEMREAGLEPNVACFTSLLEAHARADNFERAESIYREMVETGPAPTEVTYQVYINALCKAERFDDAERIFNSMGVKDEAKPDARLYNLMIHTYGKARKFSEQQSLFRRMKGSGVPMTAVTFNSLMAFQKTVEDAEACLRHMQAAKIKPDVITYTGLINAYSKARRVEEAQAVFREMVASGIKPSRTAYNTLLDAYARCKEVEGAESLFKKMGQDRCRPDVHSYTTLLAAYANSGNMKKAEQLLKRMKQAGLEPNVVTYGTLMLGYTSVHDTTALLRTFEELKKAGIKPNATIFTLLIRTSGQQEKFSDALSWFKMMVESGCSADQRSRAALMDACQTSEQKEEVLDYFGTLN</sequence>
<evidence type="ECO:0000313" key="4">
    <source>
        <dbReference type="Proteomes" id="UP000822688"/>
    </source>
</evidence>
<feature type="repeat" description="PPR" evidence="2">
    <location>
        <begin position="461"/>
        <end position="495"/>
    </location>
</feature>
<dbReference type="InterPro" id="IPR051222">
    <property type="entry name" value="PPR/CCM1_RNA-binding"/>
</dbReference>
<evidence type="ECO:0000256" key="2">
    <source>
        <dbReference type="PROSITE-ProRule" id="PRU00708"/>
    </source>
</evidence>
<feature type="repeat" description="PPR" evidence="2">
    <location>
        <begin position="218"/>
        <end position="252"/>
    </location>
</feature>
<evidence type="ECO:0000256" key="1">
    <source>
        <dbReference type="ARBA" id="ARBA00022737"/>
    </source>
</evidence>
<accession>A0A8T0J4G4</accession>
<feature type="repeat" description="PPR" evidence="2">
    <location>
        <begin position="391"/>
        <end position="425"/>
    </location>
</feature>
<dbReference type="SUPFAM" id="SSF48452">
    <property type="entry name" value="TPR-like"/>
    <property type="match status" value="1"/>
</dbReference>
<feature type="repeat" description="PPR" evidence="2">
    <location>
        <begin position="356"/>
        <end position="390"/>
    </location>
</feature>
<dbReference type="Proteomes" id="UP000822688">
    <property type="component" value="Chromosome 1"/>
</dbReference>
<dbReference type="NCBIfam" id="TIGR00756">
    <property type="entry name" value="PPR"/>
    <property type="match status" value="8"/>
</dbReference>
<feature type="repeat" description="PPR" evidence="2">
    <location>
        <begin position="254"/>
        <end position="288"/>
    </location>
</feature>
<proteinExistence type="predicted"/>
<gene>
    <name evidence="3" type="ORF">KC19_1G062500</name>
</gene>
<evidence type="ECO:0008006" key="5">
    <source>
        <dbReference type="Google" id="ProtNLM"/>
    </source>
</evidence>
<reference evidence="3" key="1">
    <citation type="submission" date="2020-06" db="EMBL/GenBank/DDBJ databases">
        <title>WGS assembly of Ceratodon purpureus strain R40.</title>
        <authorList>
            <person name="Carey S.B."/>
            <person name="Jenkins J."/>
            <person name="Shu S."/>
            <person name="Lovell J.T."/>
            <person name="Sreedasyam A."/>
            <person name="Maumus F."/>
            <person name="Tiley G.P."/>
            <person name="Fernandez-Pozo N."/>
            <person name="Barry K."/>
            <person name="Chen C."/>
            <person name="Wang M."/>
            <person name="Lipzen A."/>
            <person name="Daum C."/>
            <person name="Saski C.A."/>
            <person name="Payton A.C."/>
            <person name="Mcbreen J.C."/>
            <person name="Conrad R.E."/>
            <person name="Kollar L.M."/>
            <person name="Olsson S."/>
            <person name="Huttunen S."/>
            <person name="Landis J.B."/>
            <person name="Wickett N.J."/>
            <person name="Johnson M.G."/>
            <person name="Rensing S.A."/>
            <person name="Grimwood J."/>
            <person name="Schmutz J."/>
            <person name="Mcdaniel S.F."/>
        </authorList>
    </citation>
    <scope>NUCLEOTIDE SEQUENCE</scope>
    <source>
        <strain evidence="3">R40</strain>
    </source>
</reference>
<keyword evidence="1" id="KW-0677">Repeat</keyword>
<feature type="repeat" description="PPR" evidence="2">
    <location>
        <begin position="148"/>
        <end position="182"/>
    </location>
</feature>
<dbReference type="PANTHER" id="PTHR47942:SF63">
    <property type="entry name" value="PENTATRICOPEPTIDE REPEAT-CONTAINING PROTEIN"/>
    <property type="match status" value="1"/>
</dbReference>
<evidence type="ECO:0000313" key="3">
    <source>
        <dbReference type="EMBL" id="KAG0589996.1"/>
    </source>
</evidence>
<protein>
    <recommendedName>
        <fullName evidence="5">Pentatricopeptide repeat-containing protein</fullName>
    </recommendedName>
</protein>
<dbReference type="Pfam" id="PF01535">
    <property type="entry name" value="PPR"/>
    <property type="match status" value="2"/>
</dbReference>
<dbReference type="Pfam" id="PF13041">
    <property type="entry name" value="PPR_2"/>
    <property type="match status" value="2"/>
</dbReference>
<dbReference type="PROSITE" id="PS51375">
    <property type="entry name" value="PPR"/>
    <property type="match status" value="9"/>
</dbReference>
<dbReference type="PANTHER" id="PTHR47942">
    <property type="entry name" value="TETRATRICOPEPTIDE REPEAT (TPR)-LIKE SUPERFAMILY PROTEIN-RELATED"/>
    <property type="match status" value="1"/>
</dbReference>
<organism evidence="3 4">
    <name type="scientific">Ceratodon purpureus</name>
    <name type="common">Fire moss</name>
    <name type="synonym">Dicranum purpureum</name>
    <dbReference type="NCBI Taxonomy" id="3225"/>
    <lineage>
        <taxon>Eukaryota</taxon>
        <taxon>Viridiplantae</taxon>
        <taxon>Streptophyta</taxon>
        <taxon>Embryophyta</taxon>
        <taxon>Bryophyta</taxon>
        <taxon>Bryophytina</taxon>
        <taxon>Bryopsida</taxon>
        <taxon>Dicranidae</taxon>
        <taxon>Pseudoditrichales</taxon>
        <taxon>Ditrichaceae</taxon>
        <taxon>Ceratodon</taxon>
    </lineage>
</organism>
<dbReference type="EMBL" id="CM026421">
    <property type="protein sequence ID" value="KAG0589996.1"/>
    <property type="molecule type" value="Genomic_DNA"/>
</dbReference>
<dbReference type="InterPro" id="IPR011990">
    <property type="entry name" value="TPR-like_helical_dom_sf"/>
</dbReference>
<feature type="repeat" description="PPR" evidence="2">
    <location>
        <begin position="183"/>
        <end position="217"/>
    </location>
</feature>
<feature type="repeat" description="PPR" evidence="2">
    <location>
        <begin position="426"/>
        <end position="460"/>
    </location>
</feature>
<comment type="caution">
    <text evidence="3">The sequence shown here is derived from an EMBL/GenBank/DDBJ whole genome shotgun (WGS) entry which is preliminary data.</text>
</comment>
<keyword evidence="4" id="KW-1185">Reference proteome</keyword>